<dbReference type="AlphaFoldDB" id="A0AB38BJG6"/>
<name>A0AB38BJG6_9LACT</name>
<dbReference type="Pfam" id="PF02810">
    <property type="entry name" value="SEC-C"/>
    <property type="match status" value="1"/>
</dbReference>
<sequence length="404" mass="46247">MVSKELKEAMLEVVDNQLNDNDPKCTTDTFERLVASGCSPQEAKEQIAEVLLDRTTASLVAGKAFDEEDFSRRLDYLKGKGKQHPDTDYTSKNTMDEIVKRIEYIRGTVFPEEELKEIIARKEEAIPLLLNILRQVRDNPEKYISRPDYFGHNYAIYLLAQFRVKEAYPIVFDIFSLPNDMAFDLLGDVMTEAGGRIIASLCGDDLESIKRMINNEVVDEYTRVQAVNAFAVLAMSGDIPRETVIDYYRELFHTLDNSTMLSMLINTCVTIYPGELYDEIKEAYKNNPAHSEVVRTSSVDRAMKKGKAAVLADASDNKYLHKIEDTIAELRDWGCFENEYNDEYDDYDDEEDFFTDLFFDQLMKNNPDFISQIKRTPIVNEPKIGRNDPCPCGSGKKYKKCCGK</sequence>
<dbReference type="Gene3D" id="3.10.450.50">
    <property type="match status" value="1"/>
</dbReference>
<evidence type="ECO:0000313" key="4">
    <source>
        <dbReference type="Proteomes" id="UP000199686"/>
    </source>
</evidence>
<dbReference type="EMBL" id="FOQC01000030">
    <property type="protein sequence ID" value="SFH97067.1"/>
    <property type="molecule type" value="Genomic_DNA"/>
</dbReference>
<evidence type="ECO:0000313" key="3">
    <source>
        <dbReference type="Proteomes" id="UP000195947"/>
    </source>
</evidence>
<dbReference type="Proteomes" id="UP000199686">
    <property type="component" value="Unassembled WGS sequence"/>
</dbReference>
<keyword evidence="3" id="KW-1185">Reference proteome</keyword>
<dbReference type="SUPFAM" id="SSF103642">
    <property type="entry name" value="Sec-C motif"/>
    <property type="match status" value="1"/>
</dbReference>
<comment type="caution">
    <text evidence="2">The sequence shown here is derived from an EMBL/GenBank/DDBJ whole genome shotgun (WGS) entry which is preliminary data.</text>
</comment>
<protein>
    <submittedName>
        <fullName evidence="1 2">Sec-c motif</fullName>
    </submittedName>
</protein>
<evidence type="ECO:0000313" key="2">
    <source>
        <dbReference type="EMBL" id="SFH97067.1"/>
    </source>
</evidence>
<evidence type="ECO:0000313" key="1">
    <source>
        <dbReference type="EMBL" id="CZQ99876.1"/>
    </source>
</evidence>
<dbReference type="Pfam" id="PF06685">
    <property type="entry name" value="DUF1186"/>
    <property type="match status" value="1"/>
</dbReference>
<dbReference type="Proteomes" id="UP000195947">
    <property type="component" value="Unassembled WGS sequence"/>
</dbReference>
<reference evidence="2 4" key="2">
    <citation type="submission" date="2016-10" db="EMBL/GenBank/DDBJ databases">
        <authorList>
            <person name="Varghese N."/>
            <person name="Submissions S."/>
        </authorList>
    </citation>
    <scope>NUCLEOTIDE SEQUENCE [LARGE SCALE GENOMIC DNA]</scope>
    <source>
        <strain evidence="2 4">DSM 2094</strain>
    </source>
</reference>
<dbReference type="PANTHER" id="PTHR33747">
    <property type="entry name" value="UPF0225 PROTEIN SCO1677"/>
    <property type="match status" value="1"/>
</dbReference>
<dbReference type="EMBL" id="FJMZ01000035">
    <property type="protein sequence ID" value="CZQ99876.1"/>
    <property type="molecule type" value="Genomic_DNA"/>
</dbReference>
<proteinExistence type="predicted"/>
<dbReference type="PANTHER" id="PTHR33747:SF1">
    <property type="entry name" value="ADENYLATE CYCLASE-ASSOCIATED CAP C-TERMINAL DOMAIN-CONTAINING PROTEIN"/>
    <property type="match status" value="1"/>
</dbReference>
<accession>A0AB38BJG6</accession>
<gene>
    <name evidence="2" type="ORF">SAMN04488507_103019</name>
    <name evidence="1" type="ORF">TFLO_2468</name>
</gene>
<reference evidence="1 3" key="1">
    <citation type="submission" date="2016-02" db="EMBL/GenBank/DDBJ databases">
        <authorList>
            <person name="Strepis N."/>
        </authorList>
    </citation>
    <scope>NUCLEOTIDE SEQUENCE [LARGE SCALE GENOMIC DNA]</scope>
    <source>
        <strain evidence="1">Trichococcus flocculiformis</strain>
    </source>
</reference>
<organism evidence="2 4">
    <name type="scientific">Trichococcus flocculiformis</name>
    <dbReference type="NCBI Taxonomy" id="82803"/>
    <lineage>
        <taxon>Bacteria</taxon>
        <taxon>Bacillati</taxon>
        <taxon>Bacillota</taxon>
        <taxon>Bacilli</taxon>
        <taxon>Lactobacillales</taxon>
        <taxon>Carnobacteriaceae</taxon>
        <taxon>Trichococcus</taxon>
    </lineage>
</organism>
<dbReference type="RefSeq" id="WP_281242336.1">
    <property type="nucleotide sequence ID" value="NZ_FJMZ01000035.1"/>
</dbReference>
<dbReference type="InterPro" id="IPR004027">
    <property type="entry name" value="SEC_C_motif"/>
</dbReference>
<dbReference type="InterPro" id="IPR010602">
    <property type="entry name" value="DUF1186"/>
</dbReference>